<keyword evidence="1" id="KW-0812">Transmembrane</keyword>
<feature type="transmembrane region" description="Helical" evidence="1">
    <location>
        <begin position="70"/>
        <end position="89"/>
    </location>
</feature>
<evidence type="ECO:0000313" key="3">
    <source>
        <dbReference type="EMBL" id="EFA76656.1"/>
    </source>
</evidence>
<keyword evidence="2" id="KW-0732">Signal</keyword>
<dbReference type="EMBL" id="ADBJ01000045">
    <property type="protein sequence ID" value="EFA76656.1"/>
    <property type="molecule type" value="Genomic_DNA"/>
</dbReference>
<comment type="caution">
    <text evidence="3">The sequence shown here is derived from an EMBL/GenBank/DDBJ whole genome shotgun (WGS) entry which is preliminary data.</text>
</comment>
<name>D3BPN6_HETP5</name>
<proteinExistence type="predicted"/>
<evidence type="ECO:0000256" key="1">
    <source>
        <dbReference type="SAM" id="Phobius"/>
    </source>
</evidence>
<evidence type="ECO:0000313" key="4">
    <source>
        <dbReference type="Proteomes" id="UP000001396"/>
    </source>
</evidence>
<dbReference type="GeneID" id="31365433"/>
<protein>
    <submittedName>
        <fullName evidence="3">Uncharacterized protein</fullName>
    </submittedName>
</protein>
<organism evidence="3 4">
    <name type="scientific">Heterostelium pallidum (strain ATCC 26659 / Pp 5 / PN500)</name>
    <name type="common">Cellular slime mold</name>
    <name type="synonym">Polysphondylium pallidum</name>
    <dbReference type="NCBI Taxonomy" id="670386"/>
    <lineage>
        <taxon>Eukaryota</taxon>
        <taxon>Amoebozoa</taxon>
        <taxon>Evosea</taxon>
        <taxon>Eumycetozoa</taxon>
        <taxon>Dictyostelia</taxon>
        <taxon>Acytosteliales</taxon>
        <taxon>Acytosteliaceae</taxon>
        <taxon>Heterostelium</taxon>
    </lineage>
</organism>
<dbReference type="InParanoid" id="D3BPN6"/>
<dbReference type="AlphaFoldDB" id="D3BPN6"/>
<keyword evidence="1" id="KW-1133">Transmembrane helix</keyword>
<dbReference type="Proteomes" id="UP000001396">
    <property type="component" value="Unassembled WGS sequence"/>
</dbReference>
<keyword evidence="1" id="KW-0472">Membrane</keyword>
<feature type="signal peptide" evidence="2">
    <location>
        <begin position="1"/>
        <end position="20"/>
    </location>
</feature>
<reference evidence="3 4" key="1">
    <citation type="journal article" date="2011" name="Genome Res.">
        <title>Phylogeny-wide analysis of social amoeba genomes highlights ancient origins for complex intercellular communication.</title>
        <authorList>
            <person name="Heidel A.J."/>
            <person name="Lawal H.M."/>
            <person name="Felder M."/>
            <person name="Schilde C."/>
            <person name="Helps N.R."/>
            <person name="Tunggal B."/>
            <person name="Rivero F."/>
            <person name="John U."/>
            <person name="Schleicher M."/>
            <person name="Eichinger L."/>
            <person name="Platzer M."/>
            <person name="Noegel A.A."/>
            <person name="Schaap P."/>
            <person name="Gloeckner G."/>
        </authorList>
    </citation>
    <scope>NUCLEOTIDE SEQUENCE [LARGE SCALE GENOMIC DNA]</scope>
    <source>
        <strain evidence="4">ATCC 26659 / Pp 5 / PN500</strain>
    </source>
</reference>
<accession>D3BPN6</accession>
<gene>
    <name evidence="3" type="ORF">PPL_09961</name>
</gene>
<dbReference type="RefSeq" id="XP_020428788.1">
    <property type="nucleotide sequence ID" value="XM_020580748.1"/>
</dbReference>
<feature type="chain" id="PRO_5003042408" evidence="2">
    <location>
        <begin position="21"/>
        <end position="96"/>
    </location>
</feature>
<sequence length="96" mass="11339">MTELKLIIFLMIEMFFNIHSFNSDIWHVDTFIQMYCVRAIYEDKESYNRDCGKHTLEIINQHKMLINSNILILNYVMSLLLVSVMVLYAKDSATQA</sequence>
<evidence type="ECO:0000256" key="2">
    <source>
        <dbReference type="SAM" id="SignalP"/>
    </source>
</evidence>
<keyword evidence="4" id="KW-1185">Reference proteome</keyword>